<evidence type="ECO:0000313" key="11">
    <source>
        <dbReference type="Ensembl" id="ENSSMRP00000009113.1"/>
    </source>
</evidence>
<dbReference type="GO" id="GO:0019992">
    <property type="term" value="F:diacylglycerol binding"/>
    <property type="evidence" value="ECO:0007669"/>
    <property type="project" value="InterPro"/>
</dbReference>
<name>A0A8D0BK07_SALMN</name>
<dbReference type="CDD" id="cd20859">
    <property type="entry name" value="C1_Munc13-2-like"/>
    <property type="match status" value="1"/>
</dbReference>
<dbReference type="Proteomes" id="UP000694421">
    <property type="component" value="Unplaced"/>
</dbReference>
<dbReference type="FunFam" id="2.60.40.150:FF:000002">
    <property type="entry name" value="Protein unc-13 homolog B"/>
    <property type="match status" value="1"/>
</dbReference>
<dbReference type="Pfam" id="PF00130">
    <property type="entry name" value="C1_1"/>
    <property type="match status" value="1"/>
</dbReference>
<evidence type="ECO:0000259" key="10">
    <source>
        <dbReference type="PROSITE" id="PS51259"/>
    </source>
</evidence>
<dbReference type="PROSITE" id="PS51258">
    <property type="entry name" value="MHD1"/>
    <property type="match status" value="1"/>
</dbReference>
<evidence type="ECO:0000256" key="5">
    <source>
        <dbReference type="ARBA" id="ARBA00022833"/>
    </source>
</evidence>
<keyword evidence="2" id="KW-0479">Metal-binding</keyword>
<evidence type="ECO:0000256" key="2">
    <source>
        <dbReference type="ARBA" id="ARBA00022723"/>
    </source>
</evidence>
<dbReference type="Pfam" id="PF06292">
    <property type="entry name" value="MUN"/>
    <property type="match status" value="1"/>
</dbReference>
<dbReference type="PROSITE" id="PS50081">
    <property type="entry name" value="ZF_DAG_PE_2"/>
    <property type="match status" value="1"/>
</dbReference>
<dbReference type="InterPro" id="IPR046349">
    <property type="entry name" value="C1-like_sf"/>
</dbReference>
<reference evidence="11" key="2">
    <citation type="submission" date="2025-09" db="UniProtKB">
        <authorList>
            <consortium name="Ensembl"/>
        </authorList>
    </citation>
    <scope>IDENTIFICATION</scope>
</reference>
<dbReference type="PROSITE" id="PS51259">
    <property type="entry name" value="MHD2"/>
    <property type="match status" value="1"/>
</dbReference>
<dbReference type="GeneTree" id="ENSGT00940000155174"/>
<dbReference type="Gene3D" id="3.30.60.20">
    <property type="match status" value="1"/>
</dbReference>
<dbReference type="InterPro" id="IPR035892">
    <property type="entry name" value="C2_domain_sf"/>
</dbReference>
<dbReference type="FunFam" id="3.30.60.20:FF:000001">
    <property type="entry name" value="Protein unc-13 homolog B"/>
    <property type="match status" value="1"/>
</dbReference>
<dbReference type="PROSITE" id="PS50004">
    <property type="entry name" value="C2"/>
    <property type="match status" value="2"/>
</dbReference>
<dbReference type="CDD" id="cd08395">
    <property type="entry name" value="C2C_Munc13"/>
    <property type="match status" value="1"/>
</dbReference>
<dbReference type="Gene3D" id="1.10.357.50">
    <property type="match status" value="1"/>
</dbReference>
<feature type="domain" description="Phorbol-ester/DAG-type" evidence="8">
    <location>
        <begin position="106"/>
        <end position="156"/>
    </location>
</feature>
<sequence length="1209" mass="138170">GVIRPDLGAFSLPLILPLSNQSRKHHPIRNYSLCSPSSALYGIDSMPDLRRKKTFPIVRDVTLAGRKTGLSLAMVIRTSLNDDEMKMHVFKKTLQALIYPMSSTTPHYFEVWTATAPTYCYECEGLLWGIARQGMRCTECGVKCHEKCQDLLNADCLQRAAEKSSKHGAEDKTQNIISAMKERMKIRERNRPEVFELIQEMFQIPKEDFVQHTKVAKQSVLDGTSKWSAKIAITVVCAQGLQAKDKTGSSDPYVTVQVGKTRRRTKTVFGNLNPTWDEKFYFECHNSTDRIKVRVWDEDDDIKSRVKQHFKKESDDFLGQTIIEVRTLSGEMDVWYNLDKRTDKSAVSGAIRLKLNVEIKGEEKVASYHLQYTCLHENLFHYLTEVKSNGVVHIPAVKGDDAWKVYFDDAAQEIVDEFAMRYGIEYIYQAMTHFSCLSSKYMCPGVPAVMSTLLANINAFYAHTTATTNVSASDRFAATNFGREKFIKLLDQLHNSLRIDLSKYRDNFPASSPERLQDLKSTVDLLTSIAFFRMKVLELQSPPRASAVVKDCVRACLDSTYRYIFDNCYDLYSQLMDQGKKQDIPREEQGPTVQSLDFWTQLITLMVTIIDEDKTAYTPALNQFPQELNMGKISAEIMWTLFAQDMKYALEEHEKQRLCKSTDYMNLHFKVKWFYNEYVRELPSFRDAVPEYSLWFEPFVMQWLDENEDVSMEFLHGALERDKKDGFQQTSDHALFSCSVVDVFTQLNQSFEIIKKLECPNPEALSHLMRRFAKTIHKVLIQYAVIIKNDFSSFCDKENVPSILMNNIQQLRVQLEKMFEAMGGKEVSEEQCVCARSKREQSSASSPFGVPPSFRPVIEECVRQMSLELSQMKGNDVSNKNSNAMDAEIVLRPLMDFLDKTLSLSAKICEKTVLKRVLKELWKLVLNKIEKQIVLPPLTDQAVSLGAVQKTMAQLSDHVIREEAKSLTLRQCAIMDVVLATIKQYFHAGGSGLKKNFLEKSPDLQSLKYALNLYTQTTDILVKKFIDTQTSQSNKDTVGEINLQVDLITQPGTAEHKVTVKVVAINNLNWQTSAMFRPFVEVCLLGPSLSDKKRKHGTKTKSNTWSPKYNETFQFLLSKEEKPSAYELHISVKDYCFAREDRVIGMAVLQLRSLAERGSSTAWHPLLRSISMDETGVTILRILSQRTNDDVAKEFVRLKSETRSAEETA</sequence>
<keyword evidence="3" id="KW-0677">Repeat</keyword>
<dbReference type="GO" id="GO:0008270">
    <property type="term" value="F:zinc ion binding"/>
    <property type="evidence" value="ECO:0007669"/>
    <property type="project" value="UniProtKB-KW"/>
</dbReference>
<keyword evidence="1" id="KW-0268">Exocytosis</keyword>
<dbReference type="InterPro" id="IPR014772">
    <property type="entry name" value="Munc13_dom-2"/>
</dbReference>
<dbReference type="InterPro" id="IPR037302">
    <property type="entry name" value="Unc-13_C2B"/>
</dbReference>
<dbReference type="GO" id="GO:0005516">
    <property type="term" value="F:calmodulin binding"/>
    <property type="evidence" value="ECO:0007669"/>
    <property type="project" value="TreeGrafter"/>
</dbReference>
<protein>
    <submittedName>
        <fullName evidence="11">Unc-13 homolog C</fullName>
    </submittedName>
</protein>
<dbReference type="SMART" id="SM01145">
    <property type="entry name" value="DUF1041"/>
    <property type="match status" value="1"/>
</dbReference>
<dbReference type="PROSITE" id="PS00479">
    <property type="entry name" value="ZF_DAG_PE_1"/>
    <property type="match status" value="1"/>
</dbReference>
<dbReference type="GO" id="GO:0042734">
    <property type="term" value="C:presynaptic membrane"/>
    <property type="evidence" value="ECO:0007669"/>
    <property type="project" value="TreeGrafter"/>
</dbReference>
<organism evidence="11 12">
    <name type="scientific">Salvator merianae</name>
    <name type="common">Argentine black and white tegu</name>
    <name type="synonym">Tupinambis merianae</name>
    <dbReference type="NCBI Taxonomy" id="96440"/>
    <lineage>
        <taxon>Eukaryota</taxon>
        <taxon>Metazoa</taxon>
        <taxon>Chordata</taxon>
        <taxon>Craniata</taxon>
        <taxon>Vertebrata</taxon>
        <taxon>Euteleostomi</taxon>
        <taxon>Lepidosauria</taxon>
        <taxon>Squamata</taxon>
        <taxon>Bifurcata</taxon>
        <taxon>Unidentata</taxon>
        <taxon>Episquamata</taxon>
        <taxon>Laterata</taxon>
        <taxon>Teiioidea</taxon>
        <taxon>Teiidae</taxon>
        <taxon>Salvator</taxon>
    </lineage>
</organism>
<dbReference type="Gene3D" id="1.20.58.1100">
    <property type="match status" value="1"/>
</dbReference>
<proteinExistence type="predicted"/>
<dbReference type="GO" id="GO:0031594">
    <property type="term" value="C:neuromuscular junction"/>
    <property type="evidence" value="ECO:0007669"/>
    <property type="project" value="TreeGrafter"/>
</dbReference>
<keyword evidence="5" id="KW-0862">Zinc</keyword>
<accession>A0A8D0BK07</accession>
<dbReference type="InterPro" id="IPR002219">
    <property type="entry name" value="PKC_DAG/PE"/>
</dbReference>
<feature type="domain" description="MHD2" evidence="10">
    <location>
        <begin position="888"/>
        <end position="1025"/>
    </location>
</feature>
<dbReference type="GO" id="GO:0005543">
    <property type="term" value="F:phospholipid binding"/>
    <property type="evidence" value="ECO:0007669"/>
    <property type="project" value="InterPro"/>
</dbReference>
<dbReference type="FunFam" id="2.60.40.150:FF:000014">
    <property type="entry name" value="protein unc-13 homolog B"/>
    <property type="match status" value="1"/>
</dbReference>
<reference evidence="11" key="1">
    <citation type="submission" date="2025-08" db="UniProtKB">
        <authorList>
            <consortium name="Ensembl"/>
        </authorList>
    </citation>
    <scope>IDENTIFICATION</scope>
</reference>
<dbReference type="GO" id="GO:0017075">
    <property type="term" value="F:syntaxin-1 binding"/>
    <property type="evidence" value="ECO:0007669"/>
    <property type="project" value="TreeGrafter"/>
</dbReference>
<dbReference type="InterPro" id="IPR000008">
    <property type="entry name" value="C2_dom"/>
</dbReference>
<evidence type="ECO:0000256" key="6">
    <source>
        <dbReference type="ARBA" id="ARBA00022837"/>
    </source>
</evidence>
<dbReference type="PANTHER" id="PTHR10480:SF2">
    <property type="entry name" value="PROTEIN UNC-13 HOMOLOG C"/>
    <property type="match status" value="1"/>
</dbReference>
<dbReference type="PANTHER" id="PTHR10480">
    <property type="entry name" value="PROTEIN UNC-13 HOMOLOG"/>
    <property type="match status" value="1"/>
</dbReference>
<dbReference type="SMART" id="SM00239">
    <property type="entry name" value="C2"/>
    <property type="match status" value="2"/>
</dbReference>
<evidence type="ECO:0000313" key="12">
    <source>
        <dbReference type="Proteomes" id="UP000694421"/>
    </source>
</evidence>
<feature type="domain" description="C2" evidence="7">
    <location>
        <begin position="212"/>
        <end position="336"/>
    </location>
</feature>
<dbReference type="Pfam" id="PF00168">
    <property type="entry name" value="C2"/>
    <property type="match status" value="2"/>
</dbReference>
<evidence type="ECO:0000256" key="4">
    <source>
        <dbReference type="ARBA" id="ARBA00022771"/>
    </source>
</evidence>
<evidence type="ECO:0000256" key="1">
    <source>
        <dbReference type="ARBA" id="ARBA00022483"/>
    </source>
</evidence>
<dbReference type="InterPro" id="IPR014770">
    <property type="entry name" value="Munc13_1"/>
</dbReference>
<evidence type="ECO:0000259" key="8">
    <source>
        <dbReference type="PROSITE" id="PS50081"/>
    </source>
</evidence>
<dbReference type="GO" id="GO:0098831">
    <property type="term" value="C:presynaptic active zone cytoplasmic component"/>
    <property type="evidence" value="ECO:0007669"/>
    <property type="project" value="TreeGrafter"/>
</dbReference>
<dbReference type="GO" id="GO:0005509">
    <property type="term" value="F:calcium ion binding"/>
    <property type="evidence" value="ECO:0007669"/>
    <property type="project" value="InterPro"/>
</dbReference>
<dbReference type="InterPro" id="IPR027080">
    <property type="entry name" value="Unc-13"/>
</dbReference>
<dbReference type="GO" id="GO:0016082">
    <property type="term" value="P:synaptic vesicle priming"/>
    <property type="evidence" value="ECO:0007669"/>
    <property type="project" value="TreeGrafter"/>
</dbReference>
<dbReference type="AlphaFoldDB" id="A0A8D0BK07"/>
<evidence type="ECO:0000256" key="3">
    <source>
        <dbReference type="ARBA" id="ARBA00022737"/>
    </source>
</evidence>
<dbReference type="Gene3D" id="2.60.40.150">
    <property type="entry name" value="C2 domain"/>
    <property type="match status" value="2"/>
</dbReference>
<keyword evidence="4" id="KW-0863">Zinc-finger</keyword>
<dbReference type="FunFam" id="1.10.357.50:FF:000001">
    <property type="entry name" value="Protein unc-13 homolog B"/>
    <property type="match status" value="1"/>
</dbReference>
<dbReference type="Ensembl" id="ENSSMRT00000010616.1">
    <property type="protein sequence ID" value="ENSSMRP00000009113.1"/>
    <property type="gene ID" value="ENSSMRG00000004801.1"/>
</dbReference>
<keyword evidence="6" id="KW-0106">Calcium</keyword>
<dbReference type="CDD" id="cd04027">
    <property type="entry name" value="C2B_Munc13"/>
    <property type="match status" value="1"/>
</dbReference>
<dbReference type="InterPro" id="IPR010439">
    <property type="entry name" value="MUN_dom"/>
</dbReference>
<dbReference type="SMART" id="SM00109">
    <property type="entry name" value="C1"/>
    <property type="match status" value="1"/>
</dbReference>
<dbReference type="GO" id="GO:0030672">
    <property type="term" value="C:synaptic vesicle membrane"/>
    <property type="evidence" value="ECO:0007669"/>
    <property type="project" value="TreeGrafter"/>
</dbReference>
<dbReference type="GO" id="GO:0099525">
    <property type="term" value="P:presynaptic dense core vesicle exocytosis"/>
    <property type="evidence" value="ECO:0007669"/>
    <property type="project" value="TreeGrafter"/>
</dbReference>
<dbReference type="SUPFAM" id="SSF57889">
    <property type="entry name" value="Cysteine-rich domain"/>
    <property type="match status" value="1"/>
</dbReference>
<evidence type="ECO:0000259" key="9">
    <source>
        <dbReference type="PROSITE" id="PS51258"/>
    </source>
</evidence>
<feature type="domain" description="C2" evidence="7">
    <location>
        <begin position="1039"/>
        <end position="1164"/>
    </location>
</feature>
<dbReference type="GO" id="GO:0035249">
    <property type="term" value="P:synaptic transmission, glutamatergic"/>
    <property type="evidence" value="ECO:0007669"/>
    <property type="project" value="TreeGrafter"/>
</dbReference>
<dbReference type="GO" id="GO:0016081">
    <property type="term" value="P:synaptic vesicle docking"/>
    <property type="evidence" value="ECO:0007669"/>
    <property type="project" value="TreeGrafter"/>
</dbReference>
<evidence type="ECO:0000259" key="7">
    <source>
        <dbReference type="PROSITE" id="PS50004"/>
    </source>
</evidence>
<feature type="domain" description="MHD1" evidence="9">
    <location>
        <begin position="644"/>
        <end position="787"/>
    </location>
</feature>
<dbReference type="GO" id="GO:0061789">
    <property type="term" value="P:dense core granule priming"/>
    <property type="evidence" value="ECO:0007669"/>
    <property type="project" value="TreeGrafter"/>
</dbReference>
<dbReference type="GO" id="GO:0043195">
    <property type="term" value="C:terminal bouton"/>
    <property type="evidence" value="ECO:0007669"/>
    <property type="project" value="TreeGrafter"/>
</dbReference>
<dbReference type="PRINTS" id="PR00360">
    <property type="entry name" value="C2DOMAIN"/>
</dbReference>
<keyword evidence="12" id="KW-1185">Reference proteome</keyword>
<dbReference type="SUPFAM" id="SSF49562">
    <property type="entry name" value="C2 domain (Calcium/lipid-binding domain, CaLB)"/>
    <property type="match status" value="2"/>
</dbReference>